<keyword evidence="1" id="KW-1133">Transmembrane helix</keyword>
<name>A0A5B7GW40_PORTR</name>
<sequence length="68" mass="7490">MILKGLKLRTRASQCLHSKKLVICFRPFVLPGLGHAVAIVTRVALPHPRPLPLFTLCHVAASHFLKIG</sequence>
<keyword evidence="1" id="KW-0812">Transmembrane</keyword>
<evidence type="ECO:0000256" key="1">
    <source>
        <dbReference type="SAM" id="Phobius"/>
    </source>
</evidence>
<feature type="transmembrane region" description="Helical" evidence="1">
    <location>
        <begin position="21"/>
        <end position="45"/>
    </location>
</feature>
<evidence type="ECO:0000313" key="2">
    <source>
        <dbReference type="EMBL" id="MPC64200.1"/>
    </source>
</evidence>
<gene>
    <name evidence="2" type="ORF">E2C01_058311</name>
</gene>
<dbReference type="Proteomes" id="UP000324222">
    <property type="component" value="Unassembled WGS sequence"/>
</dbReference>
<dbReference type="AlphaFoldDB" id="A0A5B7GW40"/>
<organism evidence="2 3">
    <name type="scientific">Portunus trituberculatus</name>
    <name type="common">Swimming crab</name>
    <name type="synonym">Neptunus trituberculatus</name>
    <dbReference type="NCBI Taxonomy" id="210409"/>
    <lineage>
        <taxon>Eukaryota</taxon>
        <taxon>Metazoa</taxon>
        <taxon>Ecdysozoa</taxon>
        <taxon>Arthropoda</taxon>
        <taxon>Crustacea</taxon>
        <taxon>Multicrustacea</taxon>
        <taxon>Malacostraca</taxon>
        <taxon>Eumalacostraca</taxon>
        <taxon>Eucarida</taxon>
        <taxon>Decapoda</taxon>
        <taxon>Pleocyemata</taxon>
        <taxon>Brachyura</taxon>
        <taxon>Eubrachyura</taxon>
        <taxon>Portunoidea</taxon>
        <taxon>Portunidae</taxon>
        <taxon>Portuninae</taxon>
        <taxon>Portunus</taxon>
    </lineage>
</organism>
<evidence type="ECO:0000313" key="3">
    <source>
        <dbReference type="Proteomes" id="UP000324222"/>
    </source>
</evidence>
<reference evidence="2 3" key="1">
    <citation type="submission" date="2019-05" db="EMBL/GenBank/DDBJ databases">
        <title>Another draft genome of Portunus trituberculatus and its Hox gene families provides insights of decapod evolution.</title>
        <authorList>
            <person name="Jeong J.-H."/>
            <person name="Song I."/>
            <person name="Kim S."/>
            <person name="Choi T."/>
            <person name="Kim D."/>
            <person name="Ryu S."/>
            <person name="Kim W."/>
        </authorList>
    </citation>
    <scope>NUCLEOTIDE SEQUENCE [LARGE SCALE GENOMIC DNA]</scope>
    <source>
        <tissue evidence="2">Muscle</tissue>
    </source>
</reference>
<dbReference type="EMBL" id="VSRR010021765">
    <property type="protein sequence ID" value="MPC64200.1"/>
    <property type="molecule type" value="Genomic_DNA"/>
</dbReference>
<protein>
    <submittedName>
        <fullName evidence="2">Uncharacterized protein</fullName>
    </submittedName>
</protein>
<keyword evidence="3" id="KW-1185">Reference proteome</keyword>
<keyword evidence="1" id="KW-0472">Membrane</keyword>
<proteinExistence type="predicted"/>
<comment type="caution">
    <text evidence="2">The sequence shown here is derived from an EMBL/GenBank/DDBJ whole genome shotgun (WGS) entry which is preliminary data.</text>
</comment>
<accession>A0A5B7GW40</accession>